<feature type="transmembrane region" description="Helical" evidence="1">
    <location>
        <begin position="177"/>
        <end position="195"/>
    </location>
</feature>
<sequence length="227" mass="25124">MVFGAYTLLSGYSRQIVMLLACLAAGPRIIFTMPVWLLGVVAYRLDQKTHLHRSSACVLFAISGLGIALYMTTFGHSVLQSLNDAIFGGSHSRYWTLGGHTLFLGDLPKLPADILLGILFATAIVTVKPAMEGLHPPVWISSSIRYLAGSTFSLYLFHAPLLYFIAANMHLQKHSAFSVILLGVLVFLTCFALSYPTERQVGRYRAFFLDLISMASRVYQGFHARMK</sequence>
<feature type="transmembrane region" description="Helical" evidence="1">
    <location>
        <begin position="16"/>
        <end position="43"/>
    </location>
</feature>
<evidence type="ECO:0000313" key="3">
    <source>
        <dbReference type="Proteomes" id="UP000020077"/>
    </source>
</evidence>
<comment type="caution">
    <text evidence="2">The sequence shown here is derived from an EMBL/GenBank/DDBJ whole genome shotgun (WGS) entry which is preliminary data.</text>
</comment>
<evidence type="ECO:0000256" key="1">
    <source>
        <dbReference type="SAM" id="Phobius"/>
    </source>
</evidence>
<gene>
    <name evidence="2" type="ORF">AW09_001747</name>
</gene>
<feature type="transmembrane region" description="Helical" evidence="1">
    <location>
        <begin position="143"/>
        <end position="165"/>
    </location>
</feature>
<accession>A0A080M7E5</accession>
<feature type="transmembrane region" description="Helical" evidence="1">
    <location>
        <begin position="114"/>
        <end position="131"/>
    </location>
</feature>
<dbReference type="EMBL" id="JDVG02000298">
    <property type="protein sequence ID" value="KFB73024.1"/>
    <property type="molecule type" value="Genomic_DNA"/>
</dbReference>
<keyword evidence="1" id="KW-0472">Membrane</keyword>
<name>A0A080M7E5_9PROT</name>
<keyword evidence="1" id="KW-1133">Transmembrane helix</keyword>
<proteinExistence type="predicted"/>
<keyword evidence="1" id="KW-0812">Transmembrane</keyword>
<dbReference type="Proteomes" id="UP000020077">
    <property type="component" value="Unassembled WGS sequence"/>
</dbReference>
<evidence type="ECO:0008006" key="4">
    <source>
        <dbReference type="Google" id="ProtNLM"/>
    </source>
</evidence>
<reference evidence="2 3" key="1">
    <citation type="submission" date="2014-02" db="EMBL/GenBank/DDBJ databases">
        <title>Expanding our view of genomic diversity in Candidatus Accumulibacter clades.</title>
        <authorList>
            <person name="Skennerton C.T."/>
            <person name="Barr J.J."/>
            <person name="Slater F.R."/>
            <person name="Bond P.L."/>
            <person name="Tyson G.W."/>
        </authorList>
    </citation>
    <scope>NUCLEOTIDE SEQUENCE [LARGE SCALE GENOMIC DNA]</scope>
    <source>
        <strain evidence="3">BA-91</strain>
    </source>
</reference>
<feature type="transmembrane region" description="Helical" evidence="1">
    <location>
        <begin position="55"/>
        <end position="73"/>
    </location>
</feature>
<evidence type="ECO:0000313" key="2">
    <source>
        <dbReference type="EMBL" id="KFB73024.1"/>
    </source>
</evidence>
<protein>
    <recommendedName>
        <fullName evidence="4">Acyltransferase 3 domain-containing protein</fullName>
    </recommendedName>
</protein>
<dbReference type="AlphaFoldDB" id="A0A080M7E5"/>
<organism evidence="2 3">
    <name type="scientific">Candidatus Accumulibacter phosphatis</name>
    <dbReference type="NCBI Taxonomy" id="327160"/>
    <lineage>
        <taxon>Bacteria</taxon>
        <taxon>Pseudomonadati</taxon>
        <taxon>Pseudomonadota</taxon>
        <taxon>Betaproteobacteria</taxon>
        <taxon>Candidatus Accumulibacter</taxon>
    </lineage>
</organism>